<dbReference type="PANTHER" id="PTHR48090:SF3">
    <property type="entry name" value="UNDECAPRENYL-PHOSPHATE 4-DEOXY-4-FORMAMIDO-L-ARABINOSE TRANSFERASE"/>
    <property type="match status" value="1"/>
</dbReference>
<keyword evidence="6" id="KW-1133">Transmembrane helix</keyword>
<dbReference type="EMBL" id="CP066681">
    <property type="protein sequence ID" value="QQG36868.1"/>
    <property type="molecule type" value="Genomic_DNA"/>
</dbReference>
<proteinExistence type="predicted"/>
<keyword evidence="5" id="KW-0448">Lipopolysaccharide biosynthesis</keyword>
<protein>
    <submittedName>
        <fullName evidence="9">Glycosyltransferase family 2 protein</fullName>
    </submittedName>
</protein>
<dbReference type="FunFam" id="3.90.550.10:FF:000170">
    <property type="entry name" value="Dolichol-phosphate mannosyltransferase"/>
    <property type="match status" value="1"/>
</dbReference>
<evidence type="ECO:0000256" key="3">
    <source>
        <dbReference type="ARBA" id="ARBA00022679"/>
    </source>
</evidence>
<evidence type="ECO:0000313" key="10">
    <source>
        <dbReference type="Proteomes" id="UP000595362"/>
    </source>
</evidence>
<dbReference type="Pfam" id="PF00535">
    <property type="entry name" value="Glycos_transf_2"/>
    <property type="match status" value="1"/>
</dbReference>
<dbReference type="Proteomes" id="UP000595362">
    <property type="component" value="Chromosome"/>
</dbReference>
<evidence type="ECO:0000256" key="7">
    <source>
        <dbReference type="ARBA" id="ARBA00023136"/>
    </source>
</evidence>
<dbReference type="GO" id="GO:0005886">
    <property type="term" value="C:plasma membrane"/>
    <property type="evidence" value="ECO:0007669"/>
    <property type="project" value="TreeGrafter"/>
</dbReference>
<evidence type="ECO:0000313" key="9">
    <source>
        <dbReference type="EMBL" id="QQG36868.1"/>
    </source>
</evidence>
<evidence type="ECO:0000259" key="8">
    <source>
        <dbReference type="Pfam" id="PF00535"/>
    </source>
</evidence>
<dbReference type="AlphaFoldDB" id="A0A7T5R3G2"/>
<gene>
    <name evidence="9" type="ORF">HYS17_03590</name>
</gene>
<evidence type="ECO:0000256" key="6">
    <source>
        <dbReference type="ARBA" id="ARBA00022989"/>
    </source>
</evidence>
<evidence type="ECO:0000256" key="2">
    <source>
        <dbReference type="ARBA" id="ARBA00022676"/>
    </source>
</evidence>
<dbReference type="InterPro" id="IPR029044">
    <property type="entry name" value="Nucleotide-diphossugar_trans"/>
</dbReference>
<feature type="domain" description="Glycosyltransferase 2-like" evidence="8">
    <location>
        <begin position="3"/>
        <end position="163"/>
    </location>
</feature>
<dbReference type="GO" id="GO:0009103">
    <property type="term" value="P:lipopolysaccharide biosynthetic process"/>
    <property type="evidence" value="ECO:0007669"/>
    <property type="project" value="UniProtKB-KW"/>
</dbReference>
<sequence length="240" mass="27037">MISVVVPVLNEESNIEPLVREIVAVDAPVSEIIYVDDGSTDGTVQVLRSLRRQYPLLRVIRHSARSGQSSALWTGIKAAGNDLIVTLDGDGQNDPADIALVYKTYKDEESRHNKRVMVAGQRLKRQDSLTKRLSSRFANKLRSFVLADKTRDTGCSLKLFRRHDYLALPYFNHMHRYIPALMIREGVRVAHVDVSHRPRAAGISKYGTLDRALVGISDLMGVRWLQVRGPSRVEVHEDLD</sequence>
<keyword evidence="1" id="KW-1003">Cell membrane</keyword>
<keyword evidence="3 9" id="KW-0808">Transferase</keyword>
<organism evidence="9 10">
    <name type="scientific">Micavibrio aeruginosavorus</name>
    <dbReference type="NCBI Taxonomy" id="349221"/>
    <lineage>
        <taxon>Bacteria</taxon>
        <taxon>Pseudomonadati</taxon>
        <taxon>Bdellovibrionota</taxon>
        <taxon>Bdellovibrionia</taxon>
        <taxon>Bdellovibrionales</taxon>
        <taxon>Pseudobdellovibrionaceae</taxon>
        <taxon>Micavibrio</taxon>
    </lineage>
</organism>
<accession>A0A7T5R3G2</accession>
<evidence type="ECO:0000256" key="5">
    <source>
        <dbReference type="ARBA" id="ARBA00022985"/>
    </source>
</evidence>
<dbReference type="Gene3D" id="3.90.550.10">
    <property type="entry name" value="Spore Coat Polysaccharide Biosynthesis Protein SpsA, Chain A"/>
    <property type="match status" value="1"/>
</dbReference>
<keyword evidence="2" id="KW-0328">Glycosyltransferase</keyword>
<dbReference type="GO" id="GO:0099621">
    <property type="term" value="F:undecaprenyl-phosphate 4-deoxy-4-formamido-L-arabinose transferase activity"/>
    <property type="evidence" value="ECO:0007669"/>
    <property type="project" value="TreeGrafter"/>
</dbReference>
<reference evidence="9 10" key="1">
    <citation type="submission" date="2020-07" db="EMBL/GenBank/DDBJ databases">
        <title>Huge and variable diversity of episymbiotic CPR bacteria and DPANN archaea in groundwater ecosystems.</title>
        <authorList>
            <person name="He C.Y."/>
            <person name="Keren R."/>
            <person name="Whittaker M."/>
            <person name="Farag I.F."/>
            <person name="Doudna J."/>
            <person name="Cate J.H.D."/>
            <person name="Banfield J.F."/>
        </authorList>
    </citation>
    <scope>NUCLEOTIDE SEQUENCE [LARGE SCALE GENOMIC DNA]</scope>
    <source>
        <strain evidence="9">NC_groundwater_70_Ag_B-0.1um_54_66</strain>
    </source>
</reference>
<keyword evidence="4" id="KW-0812">Transmembrane</keyword>
<name>A0A7T5R3G2_9BACT</name>
<dbReference type="SUPFAM" id="SSF53448">
    <property type="entry name" value="Nucleotide-diphospho-sugar transferases"/>
    <property type="match status" value="1"/>
</dbReference>
<evidence type="ECO:0000256" key="1">
    <source>
        <dbReference type="ARBA" id="ARBA00022475"/>
    </source>
</evidence>
<dbReference type="PANTHER" id="PTHR48090">
    <property type="entry name" value="UNDECAPRENYL-PHOSPHATE 4-DEOXY-4-FORMAMIDO-L-ARABINOSE TRANSFERASE-RELATED"/>
    <property type="match status" value="1"/>
</dbReference>
<evidence type="ECO:0000256" key="4">
    <source>
        <dbReference type="ARBA" id="ARBA00022692"/>
    </source>
</evidence>
<dbReference type="InterPro" id="IPR001173">
    <property type="entry name" value="Glyco_trans_2-like"/>
</dbReference>
<dbReference type="InterPro" id="IPR050256">
    <property type="entry name" value="Glycosyltransferase_2"/>
</dbReference>
<dbReference type="CDD" id="cd04179">
    <property type="entry name" value="DPM_DPG-synthase_like"/>
    <property type="match status" value="1"/>
</dbReference>
<keyword evidence="7" id="KW-0472">Membrane</keyword>